<reference evidence="6 7" key="1">
    <citation type="submission" date="2023-11" db="EMBL/GenBank/DDBJ databases">
        <title>MicrobeMod: A computational toolkit for identifying prokaryotic methylation and restriction-modification with nanopore sequencing.</title>
        <authorList>
            <person name="Crits-Christoph A."/>
            <person name="Kang S.C."/>
            <person name="Lee H."/>
            <person name="Ostrov N."/>
        </authorList>
    </citation>
    <scope>NUCLEOTIDE SEQUENCE [LARGE SCALE GENOMIC DNA]</scope>
    <source>
        <strain evidence="6 7">ATCC 14820</strain>
    </source>
</reference>
<name>A0ABU4PP98_9SPHN</name>
<dbReference type="PANTHER" id="PTHR38465">
    <property type="entry name" value="HTH-TYPE TRANSCRIPTIONAL REGULATOR MJ1563-RELATED"/>
    <property type="match status" value="1"/>
</dbReference>
<dbReference type="InterPro" id="IPR026282">
    <property type="entry name" value="MJ1563"/>
</dbReference>
<dbReference type="SUPFAM" id="SSF46785">
    <property type="entry name" value="Winged helix' DNA-binding domain"/>
    <property type="match status" value="1"/>
</dbReference>
<accession>A0ABU4PP98</accession>
<keyword evidence="1 4" id="KW-0805">Transcription regulation</keyword>
<dbReference type="InterPro" id="IPR036390">
    <property type="entry name" value="WH_DNA-bd_sf"/>
</dbReference>
<comment type="similarity">
    <text evidence="4">Belongs to the GbsR family.</text>
</comment>
<keyword evidence="7" id="KW-1185">Reference proteome</keyword>
<organism evidence="6 7">
    <name type="scientific">Sphingomonas echinoides</name>
    <dbReference type="NCBI Taxonomy" id="59803"/>
    <lineage>
        <taxon>Bacteria</taxon>
        <taxon>Pseudomonadati</taxon>
        <taxon>Pseudomonadota</taxon>
        <taxon>Alphaproteobacteria</taxon>
        <taxon>Sphingomonadales</taxon>
        <taxon>Sphingomonadaceae</taxon>
        <taxon>Sphingomonas</taxon>
    </lineage>
</organism>
<dbReference type="PIRSF" id="PIRSF006707">
    <property type="entry name" value="MJ1563"/>
    <property type="match status" value="1"/>
</dbReference>
<evidence type="ECO:0000313" key="6">
    <source>
        <dbReference type="EMBL" id="MDX5985239.1"/>
    </source>
</evidence>
<keyword evidence="2 4" id="KW-0238">DNA-binding</keyword>
<dbReference type="InterPro" id="IPR052362">
    <property type="entry name" value="HTH-GbsR_regulator"/>
</dbReference>
<sequence length="181" mass="20486">MTLLDHPDAKAFILHWGEMGTHWGVNRSVAQVHALLYLSEKPVDAEAIVEALGLARSNVSTALKELQTYAIVRRVHVEGDRRDHFVAEGDLWEMLMRIVAERKRREIDPTIALLAELADRLRSDDTAPAHLRDRVVRMHEFLSTLGGWYEQVRTLPKSTLVTLMKLGSKVARFLPGSKAKD</sequence>
<dbReference type="RefSeq" id="WP_010408574.1">
    <property type="nucleotide sequence ID" value="NZ_JAWXXV010000001.1"/>
</dbReference>
<dbReference type="PANTHER" id="PTHR38465:SF1">
    <property type="entry name" value="HTH-TYPE TRANSCRIPTIONAL REGULATOR MJ1563-RELATED"/>
    <property type="match status" value="1"/>
</dbReference>
<evidence type="ECO:0000256" key="4">
    <source>
        <dbReference type="PIRNR" id="PIRNR006707"/>
    </source>
</evidence>
<dbReference type="Pfam" id="PF12802">
    <property type="entry name" value="MarR_2"/>
    <property type="match status" value="1"/>
</dbReference>
<evidence type="ECO:0000256" key="1">
    <source>
        <dbReference type="ARBA" id="ARBA00023015"/>
    </source>
</evidence>
<dbReference type="Gene3D" id="1.10.10.10">
    <property type="entry name" value="Winged helix-like DNA-binding domain superfamily/Winged helix DNA-binding domain"/>
    <property type="match status" value="1"/>
</dbReference>
<keyword evidence="3 4" id="KW-0804">Transcription</keyword>
<evidence type="ECO:0000313" key="7">
    <source>
        <dbReference type="Proteomes" id="UP001279660"/>
    </source>
</evidence>
<evidence type="ECO:0000259" key="5">
    <source>
        <dbReference type="Pfam" id="PF12802"/>
    </source>
</evidence>
<dbReference type="EMBL" id="JAWXXV010000001">
    <property type="protein sequence ID" value="MDX5985239.1"/>
    <property type="molecule type" value="Genomic_DNA"/>
</dbReference>
<evidence type="ECO:0000256" key="3">
    <source>
        <dbReference type="ARBA" id="ARBA00023163"/>
    </source>
</evidence>
<proteinExistence type="inferred from homology"/>
<protein>
    <recommendedName>
        <fullName evidence="4">HTH-type transcriptional regulator</fullName>
    </recommendedName>
</protein>
<dbReference type="Proteomes" id="UP001279660">
    <property type="component" value="Unassembled WGS sequence"/>
</dbReference>
<gene>
    <name evidence="6" type="ORF">SIL82_13350</name>
</gene>
<feature type="domain" description="HTH marR-type" evidence="5">
    <location>
        <begin position="24"/>
        <end position="82"/>
    </location>
</feature>
<dbReference type="InterPro" id="IPR000835">
    <property type="entry name" value="HTH_MarR-typ"/>
</dbReference>
<comment type="caution">
    <text evidence="6">The sequence shown here is derived from an EMBL/GenBank/DDBJ whole genome shotgun (WGS) entry which is preliminary data.</text>
</comment>
<evidence type="ECO:0000256" key="2">
    <source>
        <dbReference type="ARBA" id="ARBA00023125"/>
    </source>
</evidence>
<dbReference type="InterPro" id="IPR036388">
    <property type="entry name" value="WH-like_DNA-bd_sf"/>
</dbReference>